<dbReference type="RefSeq" id="WP_103962347.1">
    <property type="nucleotide sequence ID" value="NZ_FNVT01000019.1"/>
</dbReference>
<evidence type="ECO:0000259" key="1">
    <source>
        <dbReference type="PROSITE" id="PS51186"/>
    </source>
</evidence>
<dbReference type="InterPro" id="IPR016181">
    <property type="entry name" value="Acyl_CoA_acyltransferase"/>
</dbReference>
<dbReference type="EMBL" id="FNVT01000019">
    <property type="protein sequence ID" value="SEH01245.1"/>
    <property type="molecule type" value="Genomic_DNA"/>
</dbReference>
<proteinExistence type="predicted"/>
<reference evidence="2 3" key="1">
    <citation type="submission" date="2016-10" db="EMBL/GenBank/DDBJ databases">
        <authorList>
            <person name="de Groot N.N."/>
        </authorList>
    </citation>
    <scope>NUCLEOTIDE SEQUENCE [LARGE SCALE GENOMIC DNA]</scope>
    <source>
        <strain evidence="2 3">CGMCC 4.7037</strain>
    </source>
</reference>
<dbReference type="GO" id="GO:0005737">
    <property type="term" value="C:cytoplasm"/>
    <property type="evidence" value="ECO:0007669"/>
    <property type="project" value="TreeGrafter"/>
</dbReference>
<dbReference type="Pfam" id="PF13302">
    <property type="entry name" value="Acetyltransf_3"/>
    <property type="match status" value="1"/>
</dbReference>
<dbReference type="GO" id="GO:1990189">
    <property type="term" value="F:protein N-terminal-serine acetyltransferase activity"/>
    <property type="evidence" value="ECO:0007669"/>
    <property type="project" value="TreeGrafter"/>
</dbReference>
<feature type="domain" description="N-acetyltransferase" evidence="1">
    <location>
        <begin position="28"/>
        <end position="189"/>
    </location>
</feature>
<dbReference type="OrthoDB" id="2061990at2"/>
<name>A0A1H6EWF0_9ACTN</name>
<dbReference type="GO" id="GO:0008999">
    <property type="term" value="F:protein-N-terminal-alanine acetyltransferase activity"/>
    <property type="evidence" value="ECO:0007669"/>
    <property type="project" value="TreeGrafter"/>
</dbReference>
<protein>
    <submittedName>
        <fullName evidence="2">Protein N-acetyltransferase, RimJ/RimL family</fullName>
    </submittedName>
</protein>
<dbReference type="PANTHER" id="PTHR43441">
    <property type="entry name" value="RIBOSOMAL-PROTEIN-SERINE ACETYLTRANSFERASE"/>
    <property type="match status" value="1"/>
</dbReference>
<dbReference type="PANTHER" id="PTHR43441:SF10">
    <property type="entry name" value="ACETYLTRANSFERASE"/>
    <property type="match status" value="1"/>
</dbReference>
<dbReference type="Gene3D" id="3.40.630.30">
    <property type="match status" value="1"/>
</dbReference>
<organism evidence="2 3">
    <name type="scientific">Nonomuraea solani</name>
    <dbReference type="NCBI Taxonomy" id="1144553"/>
    <lineage>
        <taxon>Bacteria</taxon>
        <taxon>Bacillati</taxon>
        <taxon>Actinomycetota</taxon>
        <taxon>Actinomycetes</taxon>
        <taxon>Streptosporangiales</taxon>
        <taxon>Streptosporangiaceae</taxon>
        <taxon>Nonomuraea</taxon>
    </lineage>
</organism>
<evidence type="ECO:0000313" key="2">
    <source>
        <dbReference type="EMBL" id="SEH01245.1"/>
    </source>
</evidence>
<dbReference type="PROSITE" id="PS51186">
    <property type="entry name" value="GNAT"/>
    <property type="match status" value="1"/>
</dbReference>
<dbReference type="InterPro" id="IPR000182">
    <property type="entry name" value="GNAT_dom"/>
</dbReference>
<keyword evidence="3" id="KW-1185">Reference proteome</keyword>
<accession>A0A1H6EWF0</accession>
<dbReference type="Proteomes" id="UP000236732">
    <property type="component" value="Unassembled WGS sequence"/>
</dbReference>
<keyword evidence="2" id="KW-0808">Transferase</keyword>
<sequence length="206" mass="21936">MPNLVPDLIAPGTLSGVPQPVLTAGPGLLLRPWTAADAPMIVDAFRDPATRHWHCRSVESVAEAEELIDGFTRGWRTETSATWAVVTAGGEVLGRVALRAIGTAKGEAEVAYWMRAAARGRGAAPAGVGAMSAWAFGVGLHRLILNHSTRNEASCRVAQKTGFELEGVRRSAELHVDGWHDVHLHALIGPSDQREDDPLGPYRAAG</sequence>
<evidence type="ECO:0000313" key="3">
    <source>
        <dbReference type="Proteomes" id="UP000236732"/>
    </source>
</evidence>
<dbReference type="InterPro" id="IPR051908">
    <property type="entry name" value="Ribosomal_N-acetyltransferase"/>
</dbReference>
<gene>
    <name evidence="2" type="ORF">SAMN05444920_119175</name>
</gene>
<dbReference type="AlphaFoldDB" id="A0A1H6EWF0"/>
<dbReference type="SUPFAM" id="SSF55729">
    <property type="entry name" value="Acyl-CoA N-acyltransferases (Nat)"/>
    <property type="match status" value="1"/>
</dbReference>